<dbReference type="EMBL" id="KB456261">
    <property type="protein sequence ID" value="EMF15238.1"/>
    <property type="molecule type" value="Genomic_DNA"/>
</dbReference>
<keyword evidence="2" id="KW-1185">Reference proteome</keyword>
<organism evidence="1 2">
    <name type="scientific">Sphaerulina musiva (strain SO2202)</name>
    <name type="common">Poplar stem canker fungus</name>
    <name type="synonym">Septoria musiva</name>
    <dbReference type="NCBI Taxonomy" id="692275"/>
    <lineage>
        <taxon>Eukaryota</taxon>
        <taxon>Fungi</taxon>
        <taxon>Dikarya</taxon>
        <taxon>Ascomycota</taxon>
        <taxon>Pezizomycotina</taxon>
        <taxon>Dothideomycetes</taxon>
        <taxon>Dothideomycetidae</taxon>
        <taxon>Mycosphaerellales</taxon>
        <taxon>Mycosphaerellaceae</taxon>
        <taxon>Sphaerulina</taxon>
    </lineage>
</organism>
<dbReference type="GeneID" id="27898226"/>
<sequence length="265" mass="29316">MQPISFSIVSLQTCLQLTAQILTQLEADEHEVFRQGMLMQTMIDKAQATSRQITEWDSAAALTGEAAQMQQSKSSTYREVEAGGGIQSLQLAVAAPFGRQVVPSQQGPESIVLSQILCCTEWFARTLDSVLLSERDDCDPLMYACNGSVEGFQRANKVTRYLPFLLAVLFQHPRQQQHHRPSRPIWSSNSISRRAKPPHRSAFLSLCLCLPFAVRCRLFRDVCGTARSKATQAAPAQAQASLHLGCSNSTTPWLDSRSSDSQRST</sequence>
<accession>M3CN69</accession>
<dbReference type="RefSeq" id="XP_016763359.1">
    <property type="nucleotide sequence ID" value="XM_016901089.1"/>
</dbReference>
<evidence type="ECO:0000313" key="1">
    <source>
        <dbReference type="EMBL" id="EMF15238.1"/>
    </source>
</evidence>
<dbReference type="AlphaFoldDB" id="M3CN69"/>
<proteinExistence type="predicted"/>
<reference evidence="1 2" key="1">
    <citation type="journal article" date="2012" name="PLoS Pathog.">
        <title>Diverse lifestyles and strategies of plant pathogenesis encoded in the genomes of eighteen Dothideomycetes fungi.</title>
        <authorList>
            <person name="Ohm R.A."/>
            <person name="Feau N."/>
            <person name="Henrissat B."/>
            <person name="Schoch C.L."/>
            <person name="Horwitz B.A."/>
            <person name="Barry K.W."/>
            <person name="Condon B.J."/>
            <person name="Copeland A.C."/>
            <person name="Dhillon B."/>
            <person name="Glaser F."/>
            <person name="Hesse C.N."/>
            <person name="Kosti I."/>
            <person name="LaButti K."/>
            <person name="Lindquist E.A."/>
            <person name="Lucas S."/>
            <person name="Salamov A.A."/>
            <person name="Bradshaw R.E."/>
            <person name="Ciuffetti L."/>
            <person name="Hamelin R.C."/>
            <person name="Kema G.H.J."/>
            <person name="Lawrence C."/>
            <person name="Scott J.A."/>
            <person name="Spatafora J.W."/>
            <person name="Turgeon B.G."/>
            <person name="de Wit P.J.G.M."/>
            <person name="Zhong S."/>
            <person name="Goodwin S.B."/>
            <person name="Grigoriev I.V."/>
        </authorList>
    </citation>
    <scope>NUCLEOTIDE SEQUENCE [LARGE SCALE GENOMIC DNA]</scope>
    <source>
        <strain evidence="1 2">SO2202</strain>
    </source>
</reference>
<dbReference type="HOGENOM" id="CLU_1050391_0_0_1"/>
<name>M3CN69_SPHMS</name>
<gene>
    <name evidence="1" type="ORF">SEPMUDRAFT_114354</name>
</gene>
<evidence type="ECO:0000313" key="2">
    <source>
        <dbReference type="Proteomes" id="UP000016931"/>
    </source>
</evidence>
<protein>
    <submittedName>
        <fullName evidence="1">Uncharacterized protein</fullName>
    </submittedName>
</protein>
<dbReference type="Proteomes" id="UP000016931">
    <property type="component" value="Unassembled WGS sequence"/>
</dbReference>